<dbReference type="PANTHER" id="PTHR16305">
    <property type="entry name" value="TESTICULAR SOLUBLE ADENYLYL CYCLASE"/>
    <property type="match status" value="1"/>
</dbReference>
<proteinExistence type="predicted"/>
<keyword evidence="1" id="KW-0547">Nucleotide-binding</keyword>
<dbReference type="GO" id="GO:0005737">
    <property type="term" value="C:cytoplasm"/>
    <property type="evidence" value="ECO:0007669"/>
    <property type="project" value="TreeGrafter"/>
</dbReference>
<accession>W4L5V8</accession>
<keyword evidence="2" id="KW-0067">ATP-binding</keyword>
<evidence type="ECO:0008006" key="5">
    <source>
        <dbReference type="Google" id="ProtNLM"/>
    </source>
</evidence>
<dbReference type="AlphaFoldDB" id="W4L5V8"/>
<dbReference type="SUPFAM" id="SSF48452">
    <property type="entry name" value="TPR-like"/>
    <property type="match status" value="2"/>
</dbReference>
<evidence type="ECO:0000313" key="3">
    <source>
        <dbReference type="EMBL" id="ETW93478.1"/>
    </source>
</evidence>
<evidence type="ECO:0000256" key="2">
    <source>
        <dbReference type="ARBA" id="ARBA00022840"/>
    </source>
</evidence>
<evidence type="ECO:0000313" key="4">
    <source>
        <dbReference type="Proteomes" id="UP000019141"/>
    </source>
</evidence>
<dbReference type="InterPro" id="IPR011990">
    <property type="entry name" value="TPR-like_helical_dom_sf"/>
</dbReference>
<evidence type="ECO:0000256" key="1">
    <source>
        <dbReference type="ARBA" id="ARBA00022741"/>
    </source>
</evidence>
<sequence>MAEQQNMTIYTGSCDETLSEPYQPFAELLSRLEGEEALGARQTALLNRLLRVSLPVHPVPALDEAIYDHSECHMAVSDALIRLAEGQPCLVMVDNLHAADQPSLELFTYLALTLAAQRTTSILLVASYRPVAPDSAVGQLLNRLQQDEDIVHRFELSGLDESETRELLQHLGVTRPTQQLIQEIHEATHGIPLFIQEAVHHAQRTGALYTRGGYLAVRPHAVATLELPPDIFDAIATRIAALPVDCQAVLTLASLLGDVISTERRAVLEKDNQLTMEAAFEAAIEQNVLRREADQYHFAHSLIRQAFAARLNVEQRQDLHLHLAQGLQQLDPDNVIEIAHHLIQAGPLADARTLARVAEQAGHQAFSRFAWDEAARYYEAALSVMDPGPNRATLHYQAGLSHYRHQDAGPALEHFEQARRAYQALGDHQGLAQSLMWLVRLHLMQAAVPIGVLAPYVDELEAILEMTETGLRGYMLTVLAQAYRHARQPEQGAALAQMALTTGRQLQDDRLCALAGESLGLAQLSSLQVESAIASWQESLGFAQSANDVMFQSLALANLPLALNLQGALQEGEAVALESSELTKTLQDWSLHSKALSHLASIALAKGDFAVAEQYARDTVEMVDRSHYPWGGFRSLGAFACASAARGLWDQANQALDTIMQPGRVFETPGHVVQVFVRVFRQLILGYQERRFTERFASLHDDLMEVVTQDTYSLAPLCAMIELGALCFTPSLTERPAEMLSVALERGVRFSSGWTFLIPRSLGVAAMMQKDWHRAEAHFQHAIAVASDVQALPELARTYLDYANWAYLNPLSRGDAALARELLQQAVLRLYERHMVPHARQASKYLEIRFPPSNGKTPPHVS</sequence>
<dbReference type="GO" id="GO:0005524">
    <property type="term" value="F:ATP binding"/>
    <property type="evidence" value="ECO:0007669"/>
    <property type="project" value="UniProtKB-KW"/>
</dbReference>
<keyword evidence="4" id="KW-1185">Reference proteome</keyword>
<comment type="caution">
    <text evidence="3">The sequence shown here is derived from an EMBL/GenBank/DDBJ whole genome shotgun (WGS) entry which is preliminary data.</text>
</comment>
<dbReference type="Proteomes" id="UP000019141">
    <property type="component" value="Unassembled WGS sequence"/>
</dbReference>
<dbReference type="GO" id="GO:0004016">
    <property type="term" value="F:adenylate cyclase activity"/>
    <property type="evidence" value="ECO:0007669"/>
    <property type="project" value="TreeGrafter"/>
</dbReference>
<dbReference type="PANTHER" id="PTHR16305:SF28">
    <property type="entry name" value="GUANYLATE CYCLASE DOMAIN-CONTAINING PROTEIN"/>
    <property type="match status" value="1"/>
</dbReference>
<name>W4L5V8_ENTF1</name>
<protein>
    <recommendedName>
        <fullName evidence="5">MalT-like TPR region domain-containing protein</fullName>
    </recommendedName>
</protein>
<dbReference type="HOGENOM" id="CLU_352584_0_0_7"/>
<dbReference type="Gene3D" id="1.25.40.10">
    <property type="entry name" value="Tetratricopeptide repeat domain"/>
    <property type="match status" value="1"/>
</dbReference>
<organism evidence="3 4">
    <name type="scientific">Entotheonella factor</name>
    <dbReference type="NCBI Taxonomy" id="1429438"/>
    <lineage>
        <taxon>Bacteria</taxon>
        <taxon>Pseudomonadati</taxon>
        <taxon>Nitrospinota/Tectimicrobiota group</taxon>
        <taxon>Candidatus Tectimicrobiota</taxon>
        <taxon>Candidatus Entotheonellia</taxon>
        <taxon>Candidatus Entotheonellales</taxon>
        <taxon>Candidatus Entotheonellaceae</taxon>
        <taxon>Candidatus Entotheonella</taxon>
    </lineage>
</organism>
<gene>
    <name evidence="3" type="ORF">ETSY1_39025</name>
</gene>
<reference evidence="3 4" key="1">
    <citation type="journal article" date="2014" name="Nature">
        <title>An environmental bacterial taxon with a large and distinct metabolic repertoire.</title>
        <authorList>
            <person name="Wilson M.C."/>
            <person name="Mori T."/>
            <person name="Ruckert C."/>
            <person name="Uria A.R."/>
            <person name="Helf M.J."/>
            <person name="Takada K."/>
            <person name="Gernert C."/>
            <person name="Steffens U.A."/>
            <person name="Heycke N."/>
            <person name="Schmitt S."/>
            <person name="Rinke C."/>
            <person name="Helfrich E.J."/>
            <person name="Brachmann A.O."/>
            <person name="Gurgui C."/>
            <person name="Wakimoto T."/>
            <person name="Kracht M."/>
            <person name="Crusemann M."/>
            <person name="Hentschel U."/>
            <person name="Abe I."/>
            <person name="Matsunaga S."/>
            <person name="Kalinowski J."/>
            <person name="Takeyama H."/>
            <person name="Piel J."/>
        </authorList>
    </citation>
    <scope>NUCLEOTIDE SEQUENCE [LARGE SCALE GENOMIC DNA]</scope>
    <source>
        <strain evidence="4">TSY1</strain>
    </source>
</reference>
<dbReference type="EMBL" id="AZHW01001229">
    <property type="protein sequence ID" value="ETW93478.1"/>
    <property type="molecule type" value="Genomic_DNA"/>
</dbReference>